<dbReference type="Pfam" id="PF06277">
    <property type="entry name" value="EutA"/>
    <property type="match status" value="1"/>
</dbReference>
<reference evidence="1 2" key="1">
    <citation type="submission" date="2020-06" db="EMBL/GenBank/DDBJ databases">
        <title>Actinomadura xiongansis sp. nov., isolated from soil of Baiyangdian.</title>
        <authorList>
            <person name="Zhang X."/>
        </authorList>
    </citation>
    <scope>NUCLEOTIDE SEQUENCE [LARGE SCALE GENOMIC DNA]</scope>
    <source>
        <strain evidence="1 2">HBUM206468</strain>
    </source>
</reference>
<dbReference type="EMBL" id="JABVEC010000044">
    <property type="protein sequence ID" value="MBC6470613.1"/>
    <property type="molecule type" value="Genomic_DNA"/>
</dbReference>
<dbReference type="Proteomes" id="UP000805614">
    <property type="component" value="Unassembled WGS sequence"/>
</dbReference>
<dbReference type="InterPro" id="IPR009377">
    <property type="entry name" value="EutA"/>
</dbReference>
<sequence>MRHAGAHDHVHGDGHGLEHLTEVPTVYSAYVPDHDHVHDDEALSPIEDNPIWQQDNVTLHSVGMDIGSSGTQVVFSRLHLRRISEDLTTRYIVVRRQTGYRSPVALTPYASAEHIDAEALGSIIDRAYHAAAVHPADVDTGVVILTGEALRRRNAEAIASVLAERGGELVNATAGHNMEAMLASYGSGAAKASHDTGLRILNIDIGGGTTKLAVLDRGQVMTTAAVHIGGRLQVVDDQDRIVRLEPAGRGHAARAGYAWELGDVARPEELEKVAEMMADALVAALTADPLPQDVARLYLTEPLAEVGPIDGVMFSGGVAEYVYDRESRQFGDLGRPLGRALRRRVDSGALPFPLLPEGECIRATALGASEYSVQLSGNTGCITDPDALLPRRNLQVVRPNYELGETVDAAAVAAAIRRHLVALDIGQTDADVALAMSWDGLPSYDRLFPFACGLRDGLADRIAQGRPVYVILDGDVAMTLGRLLREELAVTSELLVIDGLSLRDFDYVDIGRIRFPSNTVPITIKSLIFNQDPRHDRLPDE</sequence>
<dbReference type="RefSeq" id="WP_187247655.1">
    <property type="nucleotide sequence ID" value="NZ_BAAAOK010000005.1"/>
</dbReference>
<protein>
    <submittedName>
        <fullName evidence="1">Ethanolamine ammonia-lyase reactivating factor EutA</fullName>
    </submittedName>
</protein>
<comment type="caution">
    <text evidence="1">The sequence shown here is derived from an EMBL/GenBank/DDBJ whole genome shotgun (WGS) entry which is preliminary data.</text>
</comment>
<gene>
    <name evidence="1" type="ORF">HKK74_34745</name>
</gene>
<dbReference type="SUPFAM" id="SSF53067">
    <property type="entry name" value="Actin-like ATPase domain"/>
    <property type="match status" value="1"/>
</dbReference>
<evidence type="ECO:0000313" key="1">
    <source>
        <dbReference type="EMBL" id="MBC6470613.1"/>
    </source>
</evidence>
<keyword evidence="2" id="KW-1185">Reference proteome</keyword>
<name>A0ABR7M144_9ACTN</name>
<proteinExistence type="predicted"/>
<evidence type="ECO:0000313" key="2">
    <source>
        <dbReference type="Proteomes" id="UP000805614"/>
    </source>
</evidence>
<accession>A0ABR7M144</accession>
<dbReference type="InterPro" id="IPR043129">
    <property type="entry name" value="ATPase_NBD"/>
</dbReference>
<organism evidence="1 2">
    <name type="scientific">Actinomadura alba</name>
    <dbReference type="NCBI Taxonomy" id="406431"/>
    <lineage>
        <taxon>Bacteria</taxon>
        <taxon>Bacillati</taxon>
        <taxon>Actinomycetota</taxon>
        <taxon>Actinomycetes</taxon>
        <taxon>Streptosporangiales</taxon>
        <taxon>Thermomonosporaceae</taxon>
        <taxon>Actinomadura</taxon>
    </lineage>
</organism>